<evidence type="ECO:0000313" key="2">
    <source>
        <dbReference type="EMBL" id="MCP9273567.1"/>
    </source>
</evidence>
<feature type="region of interest" description="Disordered" evidence="1">
    <location>
        <begin position="71"/>
        <end position="179"/>
    </location>
</feature>
<reference evidence="2 3" key="1">
    <citation type="submission" date="2022-06" db="EMBL/GenBank/DDBJ databases">
        <title>Mycolicibacterium sp. CAU 1645 isolated from seawater.</title>
        <authorList>
            <person name="Kim W."/>
        </authorList>
    </citation>
    <scope>NUCLEOTIDE SEQUENCE [LARGE SCALE GENOMIC DNA]</scope>
    <source>
        <strain evidence="2 3">CAU 1645</strain>
    </source>
</reference>
<evidence type="ECO:0000256" key="1">
    <source>
        <dbReference type="SAM" id="MobiDB-lite"/>
    </source>
</evidence>
<accession>A0ABT1M6Y8</accession>
<evidence type="ECO:0000313" key="3">
    <source>
        <dbReference type="Proteomes" id="UP001651690"/>
    </source>
</evidence>
<comment type="caution">
    <text evidence="2">The sequence shown here is derived from an EMBL/GenBank/DDBJ whole genome shotgun (WGS) entry which is preliminary data.</text>
</comment>
<dbReference type="Proteomes" id="UP001651690">
    <property type="component" value="Unassembled WGS sequence"/>
</dbReference>
<protein>
    <submittedName>
        <fullName evidence="2">Uncharacterized protein</fullName>
    </submittedName>
</protein>
<gene>
    <name evidence="2" type="ORF">NM203_15365</name>
</gene>
<name>A0ABT1M6Y8_9MYCO</name>
<organism evidence="2 3">
    <name type="scientific">Mycolicibacterium arenosum</name>
    <dbReference type="NCBI Taxonomy" id="2952157"/>
    <lineage>
        <taxon>Bacteria</taxon>
        <taxon>Bacillati</taxon>
        <taxon>Actinomycetota</taxon>
        <taxon>Actinomycetes</taxon>
        <taxon>Mycobacteriales</taxon>
        <taxon>Mycobacteriaceae</taxon>
        <taxon>Mycolicibacterium</taxon>
    </lineage>
</organism>
<sequence>MATAFNRRARKHRRAARACDSQAVYPTFTVGSVPASTPMPHYARFIGRVGALAVALGVGAAVATGTGVPIARADDTTENPPADQPADNQPAAPQGGEVDDPPGAGADTQTPTVVINGEPLSGASTFISGTVPPPGAVTKTPTHRPSGPLPGVSFPGWSVDHHQRNDRTTADAGTRRAVG</sequence>
<keyword evidence="3" id="KW-1185">Reference proteome</keyword>
<proteinExistence type="predicted"/>
<feature type="compositionally biased region" description="Basic and acidic residues" evidence="1">
    <location>
        <begin position="159"/>
        <end position="169"/>
    </location>
</feature>
<dbReference type="RefSeq" id="WP_255060888.1">
    <property type="nucleotide sequence ID" value="NZ_JANDBD010000006.1"/>
</dbReference>
<feature type="compositionally biased region" description="Low complexity" evidence="1">
    <location>
        <begin position="79"/>
        <end position="94"/>
    </location>
</feature>
<dbReference type="EMBL" id="JANDBD010000006">
    <property type="protein sequence ID" value="MCP9273567.1"/>
    <property type="molecule type" value="Genomic_DNA"/>
</dbReference>